<dbReference type="RefSeq" id="XP_072845236.1">
    <property type="nucleotide sequence ID" value="XM_072989135.1"/>
</dbReference>
<evidence type="ECO:0000313" key="9">
    <source>
        <dbReference type="RefSeq" id="XP_072845235.1"/>
    </source>
</evidence>
<feature type="transmembrane region" description="Helical" evidence="6">
    <location>
        <begin position="88"/>
        <end position="108"/>
    </location>
</feature>
<keyword evidence="8" id="KW-1185">Reference proteome</keyword>
<keyword evidence="6" id="KW-0812">Transmembrane</keyword>
<dbReference type="InterPro" id="IPR050828">
    <property type="entry name" value="C-type_lectin/matrix_domain"/>
</dbReference>
<dbReference type="InterPro" id="IPR016187">
    <property type="entry name" value="CTDL_fold"/>
</dbReference>
<proteinExistence type="predicted"/>
<dbReference type="Proteomes" id="UP001652642">
    <property type="component" value="Chromosome 2"/>
</dbReference>
<evidence type="ECO:0000256" key="4">
    <source>
        <dbReference type="ARBA" id="ARBA00022734"/>
    </source>
</evidence>
<organism evidence="8 11">
    <name type="scientific">Pogona vitticeps</name>
    <name type="common">central bearded dragon</name>
    <dbReference type="NCBI Taxonomy" id="103695"/>
    <lineage>
        <taxon>Eukaryota</taxon>
        <taxon>Metazoa</taxon>
        <taxon>Chordata</taxon>
        <taxon>Craniata</taxon>
        <taxon>Vertebrata</taxon>
        <taxon>Euteleostomi</taxon>
        <taxon>Lepidosauria</taxon>
        <taxon>Squamata</taxon>
        <taxon>Bifurcata</taxon>
        <taxon>Unidentata</taxon>
        <taxon>Episquamata</taxon>
        <taxon>Toxicofera</taxon>
        <taxon>Iguania</taxon>
        <taxon>Acrodonta</taxon>
        <taxon>Agamidae</taxon>
        <taxon>Amphibolurinae</taxon>
        <taxon>Pogona</taxon>
    </lineage>
</organism>
<evidence type="ECO:0000259" key="7">
    <source>
        <dbReference type="PROSITE" id="PS50041"/>
    </source>
</evidence>
<dbReference type="RefSeq" id="XP_072845237.1">
    <property type="nucleotide sequence ID" value="XM_072989136.1"/>
</dbReference>
<dbReference type="InterPro" id="IPR016186">
    <property type="entry name" value="C-type_lectin-like/link_sf"/>
</dbReference>
<evidence type="ECO:0000313" key="10">
    <source>
        <dbReference type="RefSeq" id="XP_072845236.1"/>
    </source>
</evidence>
<dbReference type="RefSeq" id="XP_072845235.1">
    <property type="nucleotide sequence ID" value="XM_072989134.1"/>
</dbReference>
<dbReference type="InterPro" id="IPR001304">
    <property type="entry name" value="C-type_lectin-like"/>
</dbReference>
<dbReference type="PANTHER" id="PTHR45710">
    <property type="entry name" value="C-TYPE LECTIN DOMAIN-CONTAINING PROTEIN 180"/>
    <property type="match status" value="1"/>
</dbReference>
<dbReference type="SMART" id="SM00034">
    <property type="entry name" value="CLECT"/>
    <property type="match status" value="1"/>
</dbReference>
<evidence type="ECO:0000313" key="11">
    <source>
        <dbReference type="RefSeq" id="XP_072845237.1"/>
    </source>
</evidence>
<comment type="subcellular location">
    <subcellularLocation>
        <location evidence="1">Cell membrane</location>
        <topology evidence="1">Single-pass type II membrane protein</topology>
    </subcellularLocation>
    <subcellularLocation>
        <location evidence="2">Secreted</location>
    </subcellularLocation>
</comment>
<name>A0ABM5FIJ5_9SAUR</name>
<evidence type="ECO:0000256" key="6">
    <source>
        <dbReference type="SAM" id="Phobius"/>
    </source>
</evidence>
<evidence type="ECO:0000313" key="8">
    <source>
        <dbReference type="Proteomes" id="UP001652642"/>
    </source>
</evidence>
<feature type="region of interest" description="Disordered" evidence="5">
    <location>
        <begin position="1"/>
        <end position="58"/>
    </location>
</feature>
<evidence type="ECO:0000256" key="2">
    <source>
        <dbReference type="ARBA" id="ARBA00004613"/>
    </source>
</evidence>
<dbReference type="PROSITE" id="PS50041">
    <property type="entry name" value="C_TYPE_LECTIN_2"/>
    <property type="match status" value="1"/>
</dbReference>
<protein>
    <submittedName>
        <fullName evidence="9 10">Uncharacterized protein isoform X1</fullName>
    </submittedName>
</protein>
<dbReference type="CDD" id="cd03593">
    <property type="entry name" value="CLECT_NK_receptors_like"/>
    <property type="match status" value="1"/>
</dbReference>
<dbReference type="Pfam" id="PF00059">
    <property type="entry name" value="Lectin_C"/>
    <property type="match status" value="1"/>
</dbReference>
<sequence length="260" mass="28745">MATTKDTSVNNGNPAETQDLGEQLQLLSPSDEAQPGNERNRCSEGGQNDPSGETSNTLGSSCCKNISVFSSSLVSTMVQKHPLAVTRVLVFLVLLILILIIALIIVALRHEQACRPEHPHVPSAPCDPCPGNDWIFSLGKCYFFSEEEKDWNSSKAFCLSHNSSLAKIEKERPKEKAFLKRQIGKEAFWIGLTRRNDKSWEWEDGEDARLDVIGDGSSCACLNDPKDIEASSSKCSQKHRWICISEPLKNTKAILKKDGV</sequence>
<keyword evidence="6" id="KW-0472">Membrane</keyword>
<keyword evidence="6" id="KW-1133">Transmembrane helix</keyword>
<evidence type="ECO:0000256" key="5">
    <source>
        <dbReference type="SAM" id="MobiDB-lite"/>
    </source>
</evidence>
<dbReference type="Gene3D" id="3.10.100.10">
    <property type="entry name" value="Mannose-Binding Protein A, subunit A"/>
    <property type="match status" value="1"/>
</dbReference>
<keyword evidence="3" id="KW-0964">Secreted</keyword>
<accession>A0ABM5FIJ5</accession>
<dbReference type="PANTHER" id="PTHR45710:SF8">
    <property type="entry name" value="RERATING FAMILY MEMBER 4"/>
    <property type="match status" value="1"/>
</dbReference>
<dbReference type="InterPro" id="IPR033992">
    <property type="entry name" value="NKR-like_CTLD"/>
</dbReference>
<feature type="compositionally biased region" description="Polar residues" evidence="5">
    <location>
        <begin position="45"/>
        <end position="58"/>
    </location>
</feature>
<evidence type="ECO:0000256" key="1">
    <source>
        <dbReference type="ARBA" id="ARBA00004401"/>
    </source>
</evidence>
<feature type="domain" description="C-type lectin" evidence="7">
    <location>
        <begin position="137"/>
        <end position="244"/>
    </location>
</feature>
<gene>
    <name evidence="9 10 11" type="primary">LOC110071027</name>
</gene>
<keyword evidence="4" id="KW-0430">Lectin</keyword>
<evidence type="ECO:0000256" key="3">
    <source>
        <dbReference type="ARBA" id="ARBA00022525"/>
    </source>
</evidence>
<reference evidence="8 9" key="1">
    <citation type="submission" date="2025-05" db="UniProtKB">
        <authorList>
            <consortium name="RefSeq"/>
        </authorList>
    </citation>
    <scope>NUCLEOTIDE SEQUENCE [LARGE SCALE GENOMIC DNA]</scope>
</reference>
<dbReference type="SUPFAM" id="SSF56436">
    <property type="entry name" value="C-type lectin-like"/>
    <property type="match status" value="1"/>
</dbReference>
<feature type="compositionally biased region" description="Polar residues" evidence="5">
    <location>
        <begin position="1"/>
        <end position="16"/>
    </location>
</feature>
<dbReference type="GeneID" id="110071027"/>